<dbReference type="GO" id="GO:1903607">
    <property type="term" value="P:cytochrome c biosynthetic process"/>
    <property type="evidence" value="ECO:0007669"/>
    <property type="project" value="TreeGrafter"/>
</dbReference>
<dbReference type="RefSeq" id="WP_057740717.1">
    <property type="nucleotide sequence ID" value="NZ_LJYG01000004.1"/>
</dbReference>
<proteinExistence type="inferred from homology"/>
<dbReference type="PANTHER" id="PTHR30070:SF1">
    <property type="entry name" value="CYTOCHROME C BIOGENESIS B-RELATED"/>
    <property type="match status" value="1"/>
</dbReference>
<evidence type="ECO:0000256" key="13">
    <source>
        <dbReference type="SAM" id="Phobius"/>
    </source>
</evidence>
<dbReference type="GO" id="GO:0005886">
    <property type="term" value="C:plasma membrane"/>
    <property type="evidence" value="ECO:0007669"/>
    <property type="project" value="UniProtKB-SubCell"/>
</dbReference>
<evidence type="ECO:0000256" key="12">
    <source>
        <dbReference type="PIRNR" id="PIRNR002764"/>
    </source>
</evidence>
<protein>
    <recommendedName>
        <fullName evidence="4 12">Heme exporter protein B</fullName>
    </recommendedName>
</protein>
<gene>
    <name evidence="14" type="ORF">AOQ71_01100</name>
</gene>
<dbReference type="InterPro" id="IPR003544">
    <property type="entry name" value="Cyt_c_biogenesis_CcmB"/>
</dbReference>
<keyword evidence="5 12" id="KW-0813">Transport</keyword>
<keyword evidence="11 12" id="KW-0472">Membrane</keyword>
<comment type="subcellular location">
    <subcellularLocation>
        <location evidence="2">Cell inner membrane</location>
        <topology evidence="2">Multi-pass membrane protein</topology>
    </subcellularLocation>
</comment>
<dbReference type="EMBL" id="LJYG01000004">
    <property type="protein sequence ID" value="KRQ17615.1"/>
    <property type="molecule type" value="Genomic_DNA"/>
</dbReference>
<dbReference type="GO" id="GO:0015232">
    <property type="term" value="F:heme transmembrane transporter activity"/>
    <property type="evidence" value="ECO:0007669"/>
    <property type="project" value="InterPro"/>
</dbReference>
<evidence type="ECO:0000256" key="9">
    <source>
        <dbReference type="ARBA" id="ARBA00022748"/>
    </source>
</evidence>
<keyword evidence="8 13" id="KW-0812">Transmembrane</keyword>
<feature type="transmembrane region" description="Helical" evidence="13">
    <location>
        <begin position="92"/>
        <end position="120"/>
    </location>
</feature>
<evidence type="ECO:0000256" key="11">
    <source>
        <dbReference type="ARBA" id="ARBA00023136"/>
    </source>
</evidence>
<evidence type="ECO:0000256" key="4">
    <source>
        <dbReference type="ARBA" id="ARBA00016452"/>
    </source>
</evidence>
<feature type="transmembrane region" description="Helical" evidence="13">
    <location>
        <begin position="191"/>
        <end position="217"/>
    </location>
</feature>
<dbReference type="InterPro" id="IPR026031">
    <property type="entry name" value="Cyt_c_CcmB_bac"/>
</dbReference>
<keyword evidence="7 12" id="KW-0997">Cell inner membrane</keyword>
<dbReference type="AlphaFoldDB" id="A0A0R3EE73"/>
<feature type="transmembrane region" description="Helical" evidence="13">
    <location>
        <begin position="160"/>
        <end position="185"/>
    </location>
</feature>
<dbReference type="PIRSF" id="PIRSF002764">
    <property type="entry name" value="CcmB"/>
    <property type="match status" value="1"/>
</dbReference>
<name>A0A0R3EE73_9BRAD</name>
<evidence type="ECO:0000256" key="7">
    <source>
        <dbReference type="ARBA" id="ARBA00022519"/>
    </source>
</evidence>
<evidence type="ECO:0000256" key="10">
    <source>
        <dbReference type="ARBA" id="ARBA00022989"/>
    </source>
</evidence>
<dbReference type="PANTHER" id="PTHR30070">
    <property type="entry name" value="HEME EXPORTER PROTEIN B"/>
    <property type="match status" value="1"/>
</dbReference>
<evidence type="ECO:0000256" key="5">
    <source>
        <dbReference type="ARBA" id="ARBA00022448"/>
    </source>
</evidence>
<accession>A0A0R3EE73</accession>
<comment type="function">
    <text evidence="1 12">Required for the export of heme to the periplasm for the biogenesis of c-type cytochromes.</text>
</comment>
<dbReference type="NCBIfam" id="TIGR01190">
    <property type="entry name" value="ccmB"/>
    <property type="match status" value="1"/>
</dbReference>
<evidence type="ECO:0000256" key="1">
    <source>
        <dbReference type="ARBA" id="ARBA00002442"/>
    </source>
</evidence>
<dbReference type="OrthoDB" id="9812915at2"/>
<dbReference type="Pfam" id="PF03379">
    <property type="entry name" value="CcmB"/>
    <property type="match status" value="1"/>
</dbReference>
<evidence type="ECO:0000256" key="8">
    <source>
        <dbReference type="ARBA" id="ARBA00022692"/>
    </source>
</evidence>
<evidence type="ECO:0000256" key="3">
    <source>
        <dbReference type="ARBA" id="ARBA00010544"/>
    </source>
</evidence>
<keyword evidence="15" id="KW-1185">Reference proteome</keyword>
<dbReference type="STRING" id="989370.AOQ71_01100"/>
<reference evidence="14 15" key="1">
    <citation type="submission" date="2015-09" db="EMBL/GenBank/DDBJ databases">
        <title>Draft Genome Sequence of Bradyrhizobium manausense Strain BR 3351T, a Novel Symbiotic Nitrogen-Fixing Alphaproteobacterium Isolated from Brazilian Amazon Rain Forest.</title>
        <authorList>
            <person name="De Araujo J.L."/>
            <person name="Zilli J.E."/>
        </authorList>
    </citation>
    <scope>NUCLEOTIDE SEQUENCE [LARGE SCALE GENOMIC DNA]</scope>
    <source>
        <strain evidence="14 15">BR3351</strain>
    </source>
</reference>
<dbReference type="GO" id="GO:0017004">
    <property type="term" value="P:cytochrome complex assembly"/>
    <property type="evidence" value="ECO:0007669"/>
    <property type="project" value="UniProtKB-KW"/>
</dbReference>
<evidence type="ECO:0000313" key="15">
    <source>
        <dbReference type="Proteomes" id="UP000051936"/>
    </source>
</evidence>
<comment type="caution">
    <text evidence="14">The sequence shown here is derived from an EMBL/GenBank/DDBJ whole genome shotgun (WGS) entry which is preliminary data.</text>
</comment>
<evidence type="ECO:0000256" key="2">
    <source>
        <dbReference type="ARBA" id="ARBA00004429"/>
    </source>
</evidence>
<organism evidence="14 15">
    <name type="scientific">Bradyrhizobium manausense</name>
    <dbReference type="NCBI Taxonomy" id="989370"/>
    <lineage>
        <taxon>Bacteria</taxon>
        <taxon>Pseudomonadati</taxon>
        <taxon>Pseudomonadota</taxon>
        <taxon>Alphaproteobacteria</taxon>
        <taxon>Hyphomicrobiales</taxon>
        <taxon>Nitrobacteraceae</taxon>
        <taxon>Bradyrhizobium</taxon>
    </lineage>
</organism>
<feature type="transmembrane region" description="Helical" evidence="13">
    <location>
        <begin position="126"/>
        <end position="153"/>
    </location>
</feature>
<comment type="similarity">
    <text evidence="3 12">Belongs to the CcmB/CycW/HelB family.</text>
</comment>
<sequence length="222" mass="22595">MTALTALIRRDIKIALRVGGGALIGVLFFLTVVVLMPFAVGPDLALLSRLGPAILWLGALLASLLTLDRLFMADHEDGSLDLITMSRTPLELACAAKALAHWLAAGLPLIVATPVLGLLLNLDMVATAAVALTLLAGTPALTFTGMIGAALAVTLHRGGLLMAVLVLPLSIPVLIFGVAASQAAITGPLSFGAPFSILCALSLVSLVIGPFAAAASLKHGLD</sequence>
<keyword evidence="9 12" id="KW-0201">Cytochrome c-type biogenesis</keyword>
<keyword evidence="10 13" id="KW-1133">Transmembrane helix</keyword>
<keyword evidence="6 12" id="KW-1003">Cell membrane</keyword>
<evidence type="ECO:0000256" key="6">
    <source>
        <dbReference type="ARBA" id="ARBA00022475"/>
    </source>
</evidence>
<dbReference type="Proteomes" id="UP000051936">
    <property type="component" value="Unassembled WGS sequence"/>
</dbReference>
<feature type="transmembrane region" description="Helical" evidence="13">
    <location>
        <begin position="53"/>
        <end position="71"/>
    </location>
</feature>
<dbReference type="PRINTS" id="PR01414">
    <property type="entry name" value="CCMBBIOGNSIS"/>
</dbReference>
<evidence type="ECO:0000313" key="14">
    <source>
        <dbReference type="EMBL" id="KRQ17615.1"/>
    </source>
</evidence>
<feature type="transmembrane region" description="Helical" evidence="13">
    <location>
        <begin position="21"/>
        <end position="41"/>
    </location>
</feature>